<sequence>MPSRTFLIPLFVALAAILLACQPIPQPFRPDGKPVYRATPGPRTLLVVDPIVDSPSGFHARLAEALQKREIPAVSSGEVANRYHVRGRIVAAPPTRPDSELVIVWTLFDGQGQEVVTRDSRYLVDGVGWVTAEGNELEKVARRAAYEIDSLIGGGEAPARAEDYEIVVTDVAGAPGDGDRALAHAMTLHLRRLGLTVVDSAAAESMKVAADVTVAPFRKGYERVQIVWRLNDENGRELGVVRQDNVLPAGTLDGAWGDIAFAAAEGGAEGIADLIRTAAAGNSGQ</sequence>
<reference evidence="1 2" key="1">
    <citation type="submission" date="2017-03" db="EMBL/GenBank/DDBJ databases">
        <authorList>
            <person name="Afonso C.L."/>
            <person name="Miller P.J."/>
            <person name="Scott M.A."/>
            <person name="Spackman E."/>
            <person name="Goraichik I."/>
            <person name="Dimitrov K.M."/>
            <person name="Suarez D.L."/>
            <person name="Swayne D.E."/>
        </authorList>
    </citation>
    <scope>NUCLEOTIDE SEQUENCE [LARGE SCALE GENOMIC DNA]</scope>
    <source>
        <strain evidence="1 2">CECT 7691</strain>
    </source>
</reference>
<keyword evidence="2" id="KW-1185">Reference proteome</keyword>
<accession>A0A1Y5TVS5</accession>
<dbReference type="AlphaFoldDB" id="A0A1Y5TVS5"/>
<dbReference type="PROSITE" id="PS51257">
    <property type="entry name" value="PROKAR_LIPOPROTEIN"/>
    <property type="match status" value="1"/>
</dbReference>
<name>A0A1Y5TVS5_9PROT</name>
<dbReference type="InParanoid" id="A0A1Y5TVS5"/>
<evidence type="ECO:0008006" key="3">
    <source>
        <dbReference type="Google" id="ProtNLM"/>
    </source>
</evidence>
<protein>
    <recommendedName>
        <fullName evidence="3">Lipoprotein</fullName>
    </recommendedName>
</protein>
<evidence type="ECO:0000313" key="2">
    <source>
        <dbReference type="Proteomes" id="UP000193200"/>
    </source>
</evidence>
<dbReference type="OrthoDB" id="8448536at2"/>
<dbReference type="EMBL" id="FWFR01000003">
    <property type="protein sequence ID" value="SLN74524.1"/>
    <property type="molecule type" value="Genomic_DNA"/>
</dbReference>
<organism evidence="1 2">
    <name type="scientific">Oceanibacterium hippocampi</name>
    <dbReference type="NCBI Taxonomy" id="745714"/>
    <lineage>
        <taxon>Bacteria</taxon>
        <taxon>Pseudomonadati</taxon>
        <taxon>Pseudomonadota</taxon>
        <taxon>Alphaproteobacteria</taxon>
        <taxon>Sneathiellales</taxon>
        <taxon>Sneathiellaceae</taxon>
        <taxon>Oceanibacterium</taxon>
    </lineage>
</organism>
<dbReference type="Proteomes" id="UP000193200">
    <property type="component" value="Unassembled WGS sequence"/>
</dbReference>
<proteinExistence type="predicted"/>
<gene>
    <name evidence="1" type="ORF">OCH7691_03770</name>
</gene>
<dbReference type="RefSeq" id="WP_085885075.1">
    <property type="nucleotide sequence ID" value="NZ_FWFR01000003.1"/>
</dbReference>
<evidence type="ECO:0000313" key="1">
    <source>
        <dbReference type="EMBL" id="SLN74524.1"/>
    </source>
</evidence>